<keyword evidence="2" id="KW-0812">Transmembrane</keyword>
<dbReference type="PROSITE" id="PS50068">
    <property type="entry name" value="LDLRA_2"/>
    <property type="match status" value="2"/>
</dbReference>
<organism evidence="10 11">
    <name type="scientific">Timema podura</name>
    <name type="common">Walking stick</name>
    <dbReference type="NCBI Taxonomy" id="61482"/>
    <lineage>
        <taxon>Eukaryota</taxon>
        <taxon>Metazoa</taxon>
        <taxon>Ecdysozoa</taxon>
        <taxon>Arthropoda</taxon>
        <taxon>Hexapoda</taxon>
        <taxon>Insecta</taxon>
        <taxon>Pterygota</taxon>
        <taxon>Neoptera</taxon>
        <taxon>Polyneoptera</taxon>
        <taxon>Phasmatodea</taxon>
        <taxon>Timematodea</taxon>
        <taxon>Timematoidea</taxon>
        <taxon>Timematidae</taxon>
        <taxon>Timema</taxon>
    </lineage>
</organism>
<protein>
    <submittedName>
        <fullName evidence="10">Uncharacterized protein</fullName>
    </submittedName>
</protein>
<dbReference type="CDD" id="cd00112">
    <property type="entry name" value="LDLa"/>
    <property type="match status" value="1"/>
</dbReference>
<evidence type="ECO:0000256" key="8">
    <source>
        <dbReference type="ARBA" id="ARBA00023180"/>
    </source>
</evidence>
<dbReference type="Pfam" id="PF00057">
    <property type="entry name" value="Ldl_recept_a"/>
    <property type="match status" value="2"/>
</dbReference>
<sequence>MAPLTIMHDLALYDSLPGLMIYVKSEPCISPHLTYEYVYVAPVTFLSDKVLPVKIEMCTRICLAVEWKTTLSTLDRDSNLYLPVISSLVYCESSGLDHAATEVGKVSLGLWPDMNIVPPCADHMSLLADETCRSDQFTCNNGKCIQMRWKCDKDDDCGDGSDERNCPVPTCSPDQDFECANHYCITAKWHCDGDPDCPDSSDEVVRRGTPPCVLENVWVGFSPPCLGECLGGIISSLSWRMSG</sequence>
<keyword evidence="8" id="KW-0325">Glycoprotein</keyword>
<comment type="subcellular location">
    <subcellularLocation>
        <location evidence="1">Membrane</location>
        <topology evidence="1">Single-pass membrane protein</topology>
    </subcellularLocation>
</comment>
<evidence type="ECO:0000313" key="10">
    <source>
        <dbReference type="EMBL" id="CAG2053764.1"/>
    </source>
</evidence>
<keyword evidence="4" id="KW-1133">Transmembrane helix</keyword>
<comment type="caution">
    <text evidence="10">The sequence shown here is derived from an EMBL/GenBank/DDBJ whole genome shotgun (WGS) entry which is preliminary data.</text>
</comment>
<dbReference type="InterPro" id="IPR002172">
    <property type="entry name" value="LDrepeatLR_classA_rpt"/>
</dbReference>
<name>A0ABN7NFX7_TIMPD</name>
<dbReference type="PANTHER" id="PTHR22722">
    <property type="entry name" value="LOW-DENSITY LIPOPROTEIN RECEPTOR-RELATED PROTEIN 2-RELATED"/>
    <property type="match status" value="1"/>
</dbReference>
<evidence type="ECO:0000256" key="1">
    <source>
        <dbReference type="ARBA" id="ARBA00004167"/>
    </source>
</evidence>
<keyword evidence="3" id="KW-0677">Repeat</keyword>
<keyword evidence="5" id="KW-0472">Membrane</keyword>
<evidence type="ECO:0000256" key="6">
    <source>
        <dbReference type="ARBA" id="ARBA00023157"/>
    </source>
</evidence>
<dbReference type="PROSITE" id="PS01209">
    <property type="entry name" value="LDLRA_1"/>
    <property type="match status" value="1"/>
</dbReference>
<dbReference type="InterPro" id="IPR051221">
    <property type="entry name" value="LDLR-related"/>
</dbReference>
<keyword evidence="7" id="KW-0675">Receptor</keyword>
<evidence type="ECO:0000256" key="7">
    <source>
        <dbReference type="ARBA" id="ARBA00023170"/>
    </source>
</evidence>
<evidence type="ECO:0000256" key="3">
    <source>
        <dbReference type="ARBA" id="ARBA00022737"/>
    </source>
</evidence>
<dbReference type="SMART" id="SM00192">
    <property type="entry name" value="LDLa"/>
    <property type="match status" value="2"/>
</dbReference>
<feature type="disulfide bond" evidence="9">
    <location>
        <begin position="151"/>
        <end position="166"/>
    </location>
</feature>
<proteinExistence type="predicted"/>
<evidence type="ECO:0000313" key="11">
    <source>
        <dbReference type="Proteomes" id="UP001153148"/>
    </source>
</evidence>
<dbReference type="SUPFAM" id="SSF57424">
    <property type="entry name" value="LDL receptor-like module"/>
    <property type="match status" value="2"/>
</dbReference>
<dbReference type="InterPro" id="IPR023415">
    <property type="entry name" value="LDLR_class-A_CS"/>
</dbReference>
<keyword evidence="6 9" id="KW-1015">Disulfide bond</keyword>
<gene>
    <name evidence="10" type="ORF">TPAB3V08_LOCUS809</name>
</gene>
<feature type="disulfide bond" evidence="9">
    <location>
        <begin position="179"/>
        <end position="197"/>
    </location>
</feature>
<evidence type="ECO:0000256" key="9">
    <source>
        <dbReference type="PROSITE-ProRule" id="PRU00124"/>
    </source>
</evidence>
<evidence type="ECO:0000256" key="5">
    <source>
        <dbReference type="ARBA" id="ARBA00023136"/>
    </source>
</evidence>
<comment type="caution">
    <text evidence="9">Lacks conserved residue(s) required for the propagation of feature annotation.</text>
</comment>
<keyword evidence="11" id="KW-1185">Reference proteome</keyword>
<feature type="disulfide bond" evidence="9">
    <location>
        <begin position="132"/>
        <end position="144"/>
    </location>
</feature>
<feature type="disulfide bond" evidence="9">
    <location>
        <begin position="139"/>
        <end position="157"/>
    </location>
</feature>
<evidence type="ECO:0000256" key="4">
    <source>
        <dbReference type="ARBA" id="ARBA00022989"/>
    </source>
</evidence>
<dbReference type="Proteomes" id="UP001153148">
    <property type="component" value="Unassembled WGS sequence"/>
</dbReference>
<dbReference type="EMBL" id="CAJPIN010000653">
    <property type="protein sequence ID" value="CAG2053764.1"/>
    <property type="molecule type" value="Genomic_DNA"/>
</dbReference>
<evidence type="ECO:0000256" key="2">
    <source>
        <dbReference type="ARBA" id="ARBA00022692"/>
    </source>
</evidence>
<dbReference type="PRINTS" id="PR00261">
    <property type="entry name" value="LDLRECEPTOR"/>
</dbReference>
<reference evidence="10" key="1">
    <citation type="submission" date="2021-03" db="EMBL/GenBank/DDBJ databases">
        <authorList>
            <person name="Tran Van P."/>
        </authorList>
    </citation>
    <scope>NUCLEOTIDE SEQUENCE</scope>
</reference>
<accession>A0ABN7NFX7</accession>
<dbReference type="InterPro" id="IPR036055">
    <property type="entry name" value="LDL_receptor-like_sf"/>
</dbReference>
<dbReference type="Gene3D" id="4.10.400.10">
    <property type="entry name" value="Low-density Lipoprotein Receptor"/>
    <property type="match status" value="2"/>
</dbReference>